<organism evidence="1 2">
    <name type="scientific">Morus notabilis</name>
    <dbReference type="NCBI Taxonomy" id="981085"/>
    <lineage>
        <taxon>Eukaryota</taxon>
        <taxon>Viridiplantae</taxon>
        <taxon>Streptophyta</taxon>
        <taxon>Embryophyta</taxon>
        <taxon>Tracheophyta</taxon>
        <taxon>Spermatophyta</taxon>
        <taxon>Magnoliopsida</taxon>
        <taxon>eudicotyledons</taxon>
        <taxon>Gunneridae</taxon>
        <taxon>Pentapetalae</taxon>
        <taxon>rosids</taxon>
        <taxon>fabids</taxon>
        <taxon>Rosales</taxon>
        <taxon>Moraceae</taxon>
        <taxon>Moreae</taxon>
        <taxon>Morus</taxon>
    </lineage>
</organism>
<protein>
    <submittedName>
        <fullName evidence="1">Uncharacterized protein</fullName>
    </submittedName>
</protein>
<name>W9RF56_9ROSA</name>
<keyword evidence="2" id="KW-1185">Reference proteome</keyword>
<gene>
    <name evidence="1" type="ORF">L484_020360</name>
</gene>
<proteinExistence type="predicted"/>
<evidence type="ECO:0000313" key="1">
    <source>
        <dbReference type="EMBL" id="EXB88292.1"/>
    </source>
</evidence>
<reference evidence="2" key="1">
    <citation type="submission" date="2013-01" db="EMBL/GenBank/DDBJ databases">
        <title>Draft Genome Sequence of a Mulberry Tree, Morus notabilis C.K. Schneid.</title>
        <authorList>
            <person name="He N."/>
            <person name="Zhao S."/>
        </authorList>
    </citation>
    <scope>NUCLEOTIDE SEQUENCE</scope>
</reference>
<dbReference type="Proteomes" id="UP000030645">
    <property type="component" value="Unassembled WGS sequence"/>
</dbReference>
<accession>W9RF56</accession>
<evidence type="ECO:0000313" key="2">
    <source>
        <dbReference type="Proteomes" id="UP000030645"/>
    </source>
</evidence>
<sequence length="67" mass="7769">MVMEVERKSGDIEGLCVRTSQRHSHVRLNEYYELPKNIGHAVFYNGLLYGTIHKVLENSKVPKTRLL</sequence>
<dbReference type="AlphaFoldDB" id="W9RF56"/>
<dbReference type="EMBL" id="KE344952">
    <property type="protein sequence ID" value="EXB88292.1"/>
    <property type="molecule type" value="Genomic_DNA"/>
</dbReference>